<organism evidence="10 11">
    <name type="scientific">Anaerostipes rhamnosivorans</name>
    <dbReference type="NCBI Taxonomy" id="1229621"/>
    <lineage>
        <taxon>Bacteria</taxon>
        <taxon>Bacillati</taxon>
        <taxon>Bacillota</taxon>
        <taxon>Clostridia</taxon>
        <taxon>Lachnospirales</taxon>
        <taxon>Lachnospiraceae</taxon>
        <taxon>Anaerostipes</taxon>
    </lineage>
</organism>
<dbReference type="Proteomes" id="UP000298653">
    <property type="component" value="Chromosome"/>
</dbReference>
<dbReference type="EC" id="2.7.1.121" evidence="3"/>
<dbReference type="FunFam" id="1.25.40.340:FF:000002">
    <property type="entry name" value="Dihydroxyacetone kinase, L subunit"/>
    <property type="match status" value="1"/>
</dbReference>
<evidence type="ECO:0000256" key="8">
    <source>
        <dbReference type="ARBA" id="ARBA00055771"/>
    </source>
</evidence>
<gene>
    <name evidence="10" type="ORF">AR1Y2_0260</name>
</gene>
<dbReference type="SMART" id="SM01120">
    <property type="entry name" value="Dak2"/>
    <property type="match status" value="1"/>
</dbReference>
<evidence type="ECO:0000259" key="9">
    <source>
        <dbReference type="PROSITE" id="PS51480"/>
    </source>
</evidence>
<dbReference type="SUPFAM" id="SSF101473">
    <property type="entry name" value="DhaL-like"/>
    <property type="match status" value="1"/>
</dbReference>
<dbReference type="PANTHER" id="PTHR28629:SF4">
    <property type="entry name" value="TRIOKINASE_FMN CYCLASE"/>
    <property type="match status" value="1"/>
</dbReference>
<sequence length="210" mass="22571">MKELTVEQTKEMMFSVADKMIESKAMLCEIDGNIGDGDHGLGIERGFTSVKQFLQDKNPETIYDIFTGAGMAMMNSMGGASGVIFSAIFMGIAQQPKEDTLSLDAFIGMCESGLKKIKVVGKAKKGDKTMIDALEPAVEAMKKAPKDCGFPELLHIAYESALQGVEDSKGYIAKFGRAKFLGERALGHEDAGAVSVSIIFKSMSEYAATV</sequence>
<keyword evidence="11" id="KW-1185">Reference proteome</keyword>
<dbReference type="InterPro" id="IPR050861">
    <property type="entry name" value="Dihydroxyacetone_Kinase"/>
</dbReference>
<protein>
    <recommendedName>
        <fullName evidence="3">phosphoenolpyruvate--glycerone phosphotransferase</fullName>
        <ecNumber evidence="3">2.7.1.121</ecNumber>
    </recommendedName>
</protein>
<dbReference type="GO" id="GO:0004371">
    <property type="term" value="F:glycerone kinase activity"/>
    <property type="evidence" value="ECO:0007669"/>
    <property type="project" value="InterPro"/>
</dbReference>
<dbReference type="Gene3D" id="1.25.40.340">
    <property type="match status" value="1"/>
</dbReference>
<evidence type="ECO:0000256" key="1">
    <source>
        <dbReference type="ARBA" id="ARBA00001113"/>
    </source>
</evidence>
<keyword evidence="10" id="KW-0670">Pyruvate</keyword>
<evidence type="ECO:0000256" key="6">
    <source>
        <dbReference type="ARBA" id="ARBA00022798"/>
    </source>
</evidence>
<dbReference type="InterPro" id="IPR036117">
    <property type="entry name" value="DhaL_dom_sf"/>
</dbReference>
<reference evidence="10 11" key="1">
    <citation type="submission" date="2019-05" db="EMBL/GenBank/DDBJ databases">
        <title>Complete genome sequencing of Anaerostipes rhamnosivorans.</title>
        <authorList>
            <person name="Bui T.P.N."/>
            <person name="de Vos W.M."/>
        </authorList>
    </citation>
    <scope>NUCLEOTIDE SEQUENCE [LARGE SCALE GENOMIC DNA]</scope>
    <source>
        <strain evidence="10 11">1y2</strain>
    </source>
</reference>
<dbReference type="InterPro" id="IPR012737">
    <property type="entry name" value="DhaK_L_YcgS"/>
</dbReference>
<comment type="catalytic activity">
    <reaction evidence="1">
        <text>dihydroxyacetone + phosphoenolpyruvate = dihydroxyacetone phosphate + pyruvate</text>
        <dbReference type="Rhea" id="RHEA:18381"/>
        <dbReference type="ChEBI" id="CHEBI:15361"/>
        <dbReference type="ChEBI" id="CHEBI:16016"/>
        <dbReference type="ChEBI" id="CHEBI:57642"/>
        <dbReference type="ChEBI" id="CHEBI:58702"/>
        <dbReference type="EC" id="2.7.1.121"/>
    </reaction>
</comment>
<feature type="domain" description="DhaL" evidence="9">
    <location>
        <begin position="7"/>
        <end position="205"/>
    </location>
</feature>
<name>A0A4P8IDE2_9FIRM</name>
<dbReference type="EMBL" id="CP040058">
    <property type="protein sequence ID" value="QCP33714.1"/>
    <property type="molecule type" value="Genomic_DNA"/>
</dbReference>
<evidence type="ECO:0000313" key="11">
    <source>
        <dbReference type="Proteomes" id="UP000298653"/>
    </source>
</evidence>
<evidence type="ECO:0000256" key="5">
    <source>
        <dbReference type="ARBA" id="ARBA00022777"/>
    </source>
</evidence>
<dbReference type="OrthoDB" id="9800291at2"/>
<dbReference type="PANTHER" id="PTHR28629">
    <property type="entry name" value="TRIOKINASE/FMN CYCLASE"/>
    <property type="match status" value="1"/>
</dbReference>
<dbReference type="Pfam" id="PF02734">
    <property type="entry name" value="Dak2"/>
    <property type="match status" value="1"/>
</dbReference>
<dbReference type="RefSeq" id="WP_137327354.1">
    <property type="nucleotide sequence ID" value="NZ_CP040058.1"/>
</dbReference>
<comment type="function">
    <text evidence="8">ADP-binding subunit of the dihydroxyacetone kinase, which is responsible for the phosphoenolpyruvate (PEP)-dependent phosphorylation of dihydroxyacetone. DhaL-ADP is converted to DhaL-ATP via a phosphoryl group transfer from DhaM and transmits it to dihydroxyacetone binds to DhaK.</text>
</comment>
<proteinExistence type="predicted"/>
<keyword evidence="6" id="KW-0319">Glycerol metabolism</keyword>
<comment type="subunit">
    <text evidence="7">Homodimer. The dihydroxyacetone kinase complex is composed of a homodimer of DhaM, a homodimer of DhaK and the subunit DhaL.</text>
</comment>
<evidence type="ECO:0000256" key="7">
    <source>
        <dbReference type="ARBA" id="ARBA00046577"/>
    </source>
</evidence>
<dbReference type="NCBIfam" id="TIGR02365">
    <property type="entry name" value="dha_L_ycgS"/>
    <property type="match status" value="1"/>
</dbReference>
<dbReference type="GO" id="GO:0005829">
    <property type="term" value="C:cytosol"/>
    <property type="evidence" value="ECO:0007669"/>
    <property type="project" value="TreeGrafter"/>
</dbReference>
<dbReference type="InterPro" id="IPR004007">
    <property type="entry name" value="DhaL_dom"/>
</dbReference>
<evidence type="ECO:0000256" key="4">
    <source>
        <dbReference type="ARBA" id="ARBA00022679"/>
    </source>
</evidence>
<evidence type="ECO:0000256" key="2">
    <source>
        <dbReference type="ARBA" id="ARBA00004745"/>
    </source>
</evidence>
<dbReference type="GO" id="GO:0019563">
    <property type="term" value="P:glycerol catabolic process"/>
    <property type="evidence" value="ECO:0007669"/>
    <property type="project" value="TreeGrafter"/>
</dbReference>
<dbReference type="AlphaFoldDB" id="A0A4P8IDE2"/>
<evidence type="ECO:0000256" key="3">
    <source>
        <dbReference type="ARBA" id="ARBA00012095"/>
    </source>
</evidence>
<dbReference type="PROSITE" id="PS51480">
    <property type="entry name" value="DHAL"/>
    <property type="match status" value="1"/>
</dbReference>
<accession>A0A4P8IDE2</accession>
<keyword evidence="4 10" id="KW-0808">Transferase</keyword>
<comment type="pathway">
    <text evidence="2">Polyol metabolism; glycerol degradation.</text>
</comment>
<dbReference type="GO" id="GO:0047324">
    <property type="term" value="F:phosphoenolpyruvate-glycerone phosphotransferase activity"/>
    <property type="evidence" value="ECO:0007669"/>
    <property type="project" value="UniProtKB-EC"/>
</dbReference>
<dbReference type="KEGG" id="arf:AR1Y2_0260"/>
<keyword evidence="5" id="KW-0418">Kinase</keyword>
<evidence type="ECO:0000313" key="10">
    <source>
        <dbReference type="EMBL" id="QCP33714.1"/>
    </source>
</evidence>